<keyword evidence="3" id="KW-0067">ATP-binding</keyword>
<dbReference type="PANTHER" id="PTHR35372:SF2">
    <property type="entry name" value="SF3 HELICASE DOMAIN-CONTAINING PROTEIN"/>
    <property type="match status" value="1"/>
</dbReference>
<dbReference type="Pfam" id="PF19263">
    <property type="entry name" value="DUF5906"/>
    <property type="match status" value="1"/>
</dbReference>
<dbReference type="PROSITE" id="PS51206">
    <property type="entry name" value="SF3_HELICASE_1"/>
    <property type="match status" value="1"/>
</dbReference>
<feature type="domain" description="SF3 helicase" evidence="4">
    <location>
        <begin position="204"/>
        <end position="359"/>
    </location>
</feature>
<evidence type="ECO:0000256" key="2">
    <source>
        <dbReference type="ARBA" id="ARBA00022801"/>
    </source>
</evidence>
<comment type="caution">
    <text evidence="5">The sequence shown here is derived from an EMBL/GenBank/DDBJ whole genome shotgun (WGS) entry which is preliminary data.</text>
</comment>
<gene>
    <name evidence="5" type="ORF">H9625_00550</name>
</gene>
<proteinExistence type="predicted"/>
<keyword evidence="2" id="KW-0378">Hydrolase</keyword>
<reference evidence="5 6" key="1">
    <citation type="submission" date="2020-08" db="EMBL/GenBank/DDBJ databases">
        <title>A Genomic Blueprint of the Chicken Gut Microbiome.</title>
        <authorList>
            <person name="Gilroy R."/>
            <person name="Ravi A."/>
            <person name="Getino M."/>
            <person name="Pursley I."/>
            <person name="Horton D.L."/>
            <person name="Alikhan N.-F."/>
            <person name="Baker D."/>
            <person name="Gharbi K."/>
            <person name="Hall N."/>
            <person name="Watson M."/>
            <person name="Adriaenssens E.M."/>
            <person name="Foster-Nyarko E."/>
            <person name="Jarju S."/>
            <person name="Secka A."/>
            <person name="Antonio M."/>
            <person name="Oren A."/>
            <person name="Chaudhuri R."/>
            <person name="La Ragione R.M."/>
            <person name="Hildebrand F."/>
            <person name="Pallen M.J."/>
        </authorList>
    </citation>
    <scope>NUCLEOTIDE SEQUENCE [LARGE SCALE GENOMIC DNA]</scope>
    <source>
        <strain evidence="5 6">Sa1CVN1</strain>
    </source>
</reference>
<dbReference type="EMBL" id="JACSPP010000001">
    <property type="protein sequence ID" value="MBD8038952.1"/>
    <property type="molecule type" value="Genomic_DNA"/>
</dbReference>
<accession>A0ABR8Y472</accession>
<evidence type="ECO:0000259" key="4">
    <source>
        <dbReference type="PROSITE" id="PS51206"/>
    </source>
</evidence>
<evidence type="ECO:0000256" key="1">
    <source>
        <dbReference type="ARBA" id="ARBA00022741"/>
    </source>
</evidence>
<dbReference type="Pfam" id="PF08706">
    <property type="entry name" value="D5_N"/>
    <property type="match status" value="1"/>
</dbReference>
<name>A0ABR8Y472_9BACT</name>
<dbReference type="InterPro" id="IPR051620">
    <property type="entry name" value="ORF904-like_C"/>
</dbReference>
<dbReference type="InterPro" id="IPR014818">
    <property type="entry name" value="Phage/plasmid_primase_P4_C"/>
</dbReference>
<evidence type="ECO:0000313" key="5">
    <source>
        <dbReference type="EMBL" id="MBD8038952.1"/>
    </source>
</evidence>
<organism evidence="5 6">
    <name type="scientific">Phocaeicola intestinalis</name>
    <dbReference type="NCBI Taxonomy" id="2762212"/>
    <lineage>
        <taxon>Bacteria</taxon>
        <taxon>Pseudomonadati</taxon>
        <taxon>Bacteroidota</taxon>
        <taxon>Bacteroidia</taxon>
        <taxon>Bacteroidales</taxon>
        <taxon>Bacteroidaceae</taxon>
        <taxon>Phocaeicola</taxon>
    </lineage>
</organism>
<keyword evidence="6" id="KW-1185">Reference proteome</keyword>
<evidence type="ECO:0000313" key="6">
    <source>
        <dbReference type="Proteomes" id="UP000620874"/>
    </source>
</evidence>
<dbReference type="Proteomes" id="UP000620874">
    <property type="component" value="Unassembled WGS sequence"/>
</dbReference>
<dbReference type="NCBIfam" id="TIGR01613">
    <property type="entry name" value="primase_Cterm"/>
    <property type="match status" value="1"/>
</dbReference>
<dbReference type="RefSeq" id="WP_191762723.1">
    <property type="nucleotide sequence ID" value="NZ_JACSPP010000001.1"/>
</dbReference>
<dbReference type="InterPro" id="IPR014015">
    <property type="entry name" value="Helicase_SF3_DNA-vir"/>
</dbReference>
<dbReference type="InterPro" id="IPR006500">
    <property type="entry name" value="Helicase_put_C_phage/plasmid"/>
</dbReference>
<dbReference type="SUPFAM" id="SSF52540">
    <property type="entry name" value="P-loop containing nucleoside triphosphate hydrolases"/>
    <property type="match status" value="1"/>
</dbReference>
<dbReference type="SMART" id="SM00885">
    <property type="entry name" value="D5_N"/>
    <property type="match status" value="1"/>
</dbReference>
<dbReference type="PANTHER" id="PTHR35372">
    <property type="entry name" value="ATP BINDING PROTEIN-RELATED"/>
    <property type="match status" value="1"/>
</dbReference>
<protein>
    <submittedName>
        <fullName evidence="5">DNA primase</fullName>
    </submittedName>
</protein>
<dbReference type="InterPro" id="IPR027417">
    <property type="entry name" value="P-loop_NTPase"/>
</dbReference>
<evidence type="ECO:0000256" key="3">
    <source>
        <dbReference type="ARBA" id="ARBA00022840"/>
    </source>
</evidence>
<dbReference type="InterPro" id="IPR045455">
    <property type="entry name" value="NrS-1_pol-like_helicase"/>
</dbReference>
<sequence length="506" mass="57910">MNKQKDILKEIIDNLSKKDLKSVYAADLYGRLGKEKDELMRNVIQEKIGSIQLNDEIKAIVTVEEVRAVTEKLGYGIAFNQDRTAYLYNKEYWESVTELDLEHFFGKALQKMGTDKYSSKNVKVVSKIYEQARYSLYQSMQQDSELTKINLKNLTLSIDDKGNVKEEKHKPEDFFFYVLPYGYDPNAQYPMFQKFLDEVLPEKDVQAVLQEFVGSCLCNSIKLEKVLCCVGSGFNGKSVFFEVIMALLGNDNVCTYNINSLCNENGYTRAMIKNKLLNYSSDFNGKIFSNGIFKQLASGEPTESRRPYKEPEIIRNYARMAFNCNSLPTSGDTSYGFRRRLLIIPFKQKIDPKKADPELSRKLCSELPGILLWAVKGLKRLITNGKKLSKSPVIEALEQEYKETTDSVAMYLEYYQYKPDSQVEQGIMALYNEYKRYCEDNRLIMETRANFRMKLEGEGYTVKDMGKKGVKIGISKPVPSFPDIQVSTPFSNPSISVPSFPSPKGE</sequence>
<keyword evidence="1" id="KW-0547">Nucleotide-binding</keyword>
<dbReference type="Gene3D" id="3.40.50.300">
    <property type="entry name" value="P-loop containing nucleotide triphosphate hydrolases"/>
    <property type="match status" value="1"/>
</dbReference>